<organism evidence="1 2">
    <name type="scientific">Capnocytophaga bilenii</name>
    <dbReference type="NCBI Taxonomy" id="2819369"/>
    <lineage>
        <taxon>Bacteria</taxon>
        <taxon>Pseudomonadati</taxon>
        <taxon>Bacteroidota</taxon>
        <taxon>Flavobacteriia</taxon>
        <taxon>Flavobacteriales</taxon>
        <taxon>Flavobacteriaceae</taxon>
        <taxon>Capnocytophaga</taxon>
    </lineage>
</organism>
<evidence type="ECO:0008006" key="3">
    <source>
        <dbReference type="Google" id="ProtNLM"/>
    </source>
</evidence>
<dbReference type="EMBL" id="JAGDYP010000004">
    <property type="protein sequence ID" value="MBO1884172.1"/>
    <property type="molecule type" value="Genomic_DNA"/>
</dbReference>
<dbReference type="SUPFAM" id="SSF48452">
    <property type="entry name" value="TPR-like"/>
    <property type="match status" value="1"/>
</dbReference>
<sequence length="121" mass="13694">MNTIVNELFNRSLQCCDNGNYQSAVALGKELVDIYQSPLGYYTLGLAYALQENWELAKENCLKAYRYVPQATDNLNRLGIAYCSLGEYQKGLKYLEMGADLGDPNCKGNLRYWSNFILQGI</sequence>
<dbReference type="RefSeq" id="WP_208058709.1">
    <property type="nucleotide sequence ID" value="NZ_JAGDYP010000004.1"/>
</dbReference>
<reference evidence="1 2" key="1">
    <citation type="submission" date="2021-03" db="EMBL/GenBank/DDBJ databases">
        <title>Isolation and description of Capnocytophaga bilenii sp. nov., a novel Capnocytophaga species, isolated from a gingivitis subject.</title>
        <authorList>
            <person name="Antezack A."/>
            <person name="Monnet-Corti V."/>
            <person name="La Scola B."/>
        </authorList>
    </citation>
    <scope>NUCLEOTIDE SEQUENCE [LARGE SCALE GENOMIC DNA]</scope>
    <source>
        <strain evidence="1 2">Marseille-Q4570</strain>
    </source>
</reference>
<keyword evidence="2" id="KW-1185">Reference proteome</keyword>
<dbReference type="InterPro" id="IPR011990">
    <property type="entry name" value="TPR-like_helical_dom_sf"/>
</dbReference>
<name>A0ABS3PY67_9FLAO</name>
<evidence type="ECO:0000313" key="1">
    <source>
        <dbReference type="EMBL" id="MBO1884172.1"/>
    </source>
</evidence>
<comment type="caution">
    <text evidence="1">The sequence shown here is derived from an EMBL/GenBank/DDBJ whole genome shotgun (WGS) entry which is preliminary data.</text>
</comment>
<accession>A0ABS3PY67</accession>
<dbReference type="SMART" id="SM00028">
    <property type="entry name" value="TPR"/>
    <property type="match status" value="2"/>
</dbReference>
<protein>
    <recommendedName>
        <fullName evidence="3">Tetratricopeptide repeat protein</fullName>
    </recommendedName>
</protein>
<proteinExistence type="predicted"/>
<evidence type="ECO:0000313" key="2">
    <source>
        <dbReference type="Proteomes" id="UP000681610"/>
    </source>
</evidence>
<gene>
    <name evidence="1" type="ORF">J4N46_07015</name>
</gene>
<dbReference type="Proteomes" id="UP000681610">
    <property type="component" value="Unassembled WGS sequence"/>
</dbReference>
<dbReference type="InterPro" id="IPR019734">
    <property type="entry name" value="TPR_rpt"/>
</dbReference>
<dbReference type="Gene3D" id="1.25.40.10">
    <property type="entry name" value="Tetratricopeptide repeat domain"/>
    <property type="match status" value="1"/>
</dbReference>